<gene>
    <name evidence="2" type="ORF">MJB10_21465</name>
</gene>
<keyword evidence="1" id="KW-0472">Membrane</keyword>
<dbReference type="Proteomes" id="UP001304650">
    <property type="component" value="Chromosome"/>
</dbReference>
<proteinExistence type="predicted"/>
<keyword evidence="1" id="KW-1133">Transmembrane helix</keyword>
<accession>A0AA96LPL6</accession>
<dbReference type="AlphaFoldDB" id="A0AA96LPL6"/>
<evidence type="ECO:0000313" key="2">
    <source>
        <dbReference type="EMBL" id="WNR43644.1"/>
    </source>
</evidence>
<keyword evidence="1" id="KW-0812">Transmembrane</keyword>
<sequence length="61" mass="6725">MRGHAAQNATFLRQTGWFALLCCIFAALFSALALCELKNERMQKAWPFTSKSLGTAKLSSS</sequence>
<dbReference type="KEGG" id="proo:MJB10_21465"/>
<evidence type="ECO:0000313" key="3">
    <source>
        <dbReference type="Proteomes" id="UP001304650"/>
    </source>
</evidence>
<feature type="transmembrane region" description="Helical" evidence="1">
    <location>
        <begin position="16"/>
        <end position="35"/>
    </location>
</feature>
<protein>
    <submittedName>
        <fullName evidence="2">Uncharacterized protein</fullName>
    </submittedName>
</protein>
<evidence type="ECO:0000256" key="1">
    <source>
        <dbReference type="SAM" id="Phobius"/>
    </source>
</evidence>
<dbReference type="EMBL" id="CP130319">
    <property type="protein sequence ID" value="WNR43644.1"/>
    <property type="molecule type" value="Genomic_DNA"/>
</dbReference>
<dbReference type="RefSeq" id="WP_314798203.1">
    <property type="nucleotide sequence ID" value="NZ_CP130319.1"/>
</dbReference>
<name>A0AA96LPL6_9BACL</name>
<reference evidence="2" key="1">
    <citation type="submission" date="2022-02" db="EMBL/GenBank/DDBJ databases">
        <title>Paenibacillus sp. MBLB1832 Whole Genome Shotgun Sequencing.</title>
        <authorList>
            <person name="Hwang C.Y."/>
            <person name="Cho E.-S."/>
            <person name="Seo M.-J."/>
        </authorList>
    </citation>
    <scope>NUCLEOTIDE SEQUENCE</scope>
    <source>
        <strain evidence="2">MBLB1832</strain>
    </source>
</reference>
<keyword evidence="3" id="KW-1185">Reference proteome</keyword>
<organism evidence="2 3">
    <name type="scientific">Paenibacillus roseopurpureus</name>
    <dbReference type="NCBI Taxonomy" id="2918901"/>
    <lineage>
        <taxon>Bacteria</taxon>
        <taxon>Bacillati</taxon>
        <taxon>Bacillota</taxon>
        <taxon>Bacilli</taxon>
        <taxon>Bacillales</taxon>
        <taxon>Paenibacillaceae</taxon>
        <taxon>Paenibacillus</taxon>
    </lineage>
</organism>